<feature type="region of interest" description="Disordered" evidence="1">
    <location>
        <begin position="1"/>
        <end position="52"/>
    </location>
</feature>
<feature type="compositionally biased region" description="Basic and acidic residues" evidence="1">
    <location>
        <begin position="1"/>
        <end position="31"/>
    </location>
</feature>
<evidence type="ECO:0000313" key="3">
    <source>
        <dbReference type="Proteomes" id="UP001500974"/>
    </source>
</evidence>
<dbReference type="EMBL" id="BAAAON010000001">
    <property type="protein sequence ID" value="GAA2173831.1"/>
    <property type="molecule type" value="Genomic_DNA"/>
</dbReference>
<sequence>MRDGRQEISVSRETEKLAGDQCRDNGGRSTDKTGTAHWLPRSETPGNSGQWDARLLPPRVVYIGWHQ</sequence>
<reference evidence="2 3" key="1">
    <citation type="journal article" date="2019" name="Int. J. Syst. Evol. Microbiol.">
        <title>The Global Catalogue of Microorganisms (GCM) 10K type strain sequencing project: providing services to taxonomists for standard genome sequencing and annotation.</title>
        <authorList>
            <consortium name="The Broad Institute Genomics Platform"/>
            <consortium name="The Broad Institute Genome Sequencing Center for Infectious Disease"/>
            <person name="Wu L."/>
            <person name="Ma J."/>
        </authorList>
    </citation>
    <scope>NUCLEOTIDE SEQUENCE [LARGE SCALE GENOMIC DNA]</scope>
    <source>
        <strain evidence="2 3">JCM 14917</strain>
    </source>
</reference>
<comment type="caution">
    <text evidence="2">The sequence shown here is derived from an EMBL/GenBank/DDBJ whole genome shotgun (WGS) entry which is preliminary data.</text>
</comment>
<evidence type="ECO:0000256" key="1">
    <source>
        <dbReference type="SAM" id="MobiDB-lite"/>
    </source>
</evidence>
<protein>
    <submittedName>
        <fullName evidence="2">Uncharacterized protein</fullName>
    </submittedName>
</protein>
<accession>A0ABN3ASB3</accession>
<name>A0ABN3ASB3_9MICC</name>
<organism evidence="2 3">
    <name type="scientific">Arthrobacter parietis</name>
    <dbReference type="NCBI Taxonomy" id="271434"/>
    <lineage>
        <taxon>Bacteria</taxon>
        <taxon>Bacillati</taxon>
        <taxon>Actinomycetota</taxon>
        <taxon>Actinomycetes</taxon>
        <taxon>Micrococcales</taxon>
        <taxon>Micrococcaceae</taxon>
        <taxon>Arthrobacter</taxon>
    </lineage>
</organism>
<proteinExistence type="predicted"/>
<gene>
    <name evidence="2" type="ORF">GCM10009784_09730</name>
</gene>
<keyword evidence="3" id="KW-1185">Reference proteome</keyword>
<dbReference type="Proteomes" id="UP001500974">
    <property type="component" value="Unassembled WGS sequence"/>
</dbReference>
<evidence type="ECO:0000313" key="2">
    <source>
        <dbReference type="EMBL" id="GAA2173831.1"/>
    </source>
</evidence>